<accession>A0A5J4PYS9</accession>
<dbReference type="GO" id="GO:0005975">
    <property type="term" value="P:carbohydrate metabolic process"/>
    <property type="evidence" value="ECO:0007669"/>
    <property type="project" value="TreeGrafter"/>
</dbReference>
<dbReference type="GO" id="GO:0001681">
    <property type="term" value="F:sialate O-acetylesterase activity"/>
    <property type="evidence" value="ECO:0007669"/>
    <property type="project" value="InterPro"/>
</dbReference>
<dbReference type="AlphaFoldDB" id="A0A5J4PYS9"/>
<dbReference type="PANTHER" id="PTHR22901">
    <property type="entry name" value="SIALATE O-ACETYLESTERASE"/>
    <property type="match status" value="1"/>
</dbReference>
<dbReference type="Gene3D" id="2.60.40.10">
    <property type="entry name" value="Immunoglobulins"/>
    <property type="match status" value="1"/>
</dbReference>
<name>A0A5J4PYS9_9ZZZZ</name>
<dbReference type="PANTHER" id="PTHR22901:SF0">
    <property type="entry name" value="SIALATE O-ACETYLESTERASE"/>
    <property type="match status" value="1"/>
</dbReference>
<organism evidence="1">
    <name type="scientific">termite gut metagenome</name>
    <dbReference type="NCBI Taxonomy" id="433724"/>
    <lineage>
        <taxon>unclassified sequences</taxon>
        <taxon>metagenomes</taxon>
        <taxon>organismal metagenomes</taxon>
    </lineage>
</organism>
<dbReference type="InterPro" id="IPR013783">
    <property type="entry name" value="Ig-like_fold"/>
</dbReference>
<comment type="caution">
    <text evidence="1">The sequence shown here is derived from an EMBL/GenBank/DDBJ whole genome shotgun (WGS) entry which is preliminary data.</text>
</comment>
<proteinExistence type="predicted"/>
<dbReference type="Gene3D" id="3.40.50.1110">
    <property type="entry name" value="SGNH hydrolase"/>
    <property type="match status" value="1"/>
</dbReference>
<dbReference type="InterPro" id="IPR039329">
    <property type="entry name" value="SIAE"/>
</dbReference>
<evidence type="ECO:0008006" key="2">
    <source>
        <dbReference type="Google" id="ProtNLM"/>
    </source>
</evidence>
<feature type="non-terminal residue" evidence="1">
    <location>
        <position position="175"/>
    </location>
</feature>
<dbReference type="InterPro" id="IPR036514">
    <property type="entry name" value="SGNH_hydro_sf"/>
</dbReference>
<sequence>MSKIQFIRCYYTVLLLATVTAFQVRADVKLPAVFGDNMVLQQQSQVAVWGWAKANASVKVTGSWNNKSYSARSDSKGYWKVKVQTPVAGFTPYTLTISDGKAVTINNVLIGEVWVCSGQSNMEMPMKGWVAPLTGGPDDIVHSTNQGIRCVTVQTATTTQPQEDFKGKWEIANPQ</sequence>
<gene>
    <name evidence="1" type="ORF">EZS27_034651</name>
</gene>
<reference evidence="1" key="1">
    <citation type="submission" date="2019-03" db="EMBL/GenBank/DDBJ databases">
        <title>Single cell metagenomics reveals metabolic interactions within the superorganism composed of flagellate Streblomastix strix and complex community of Bacteroidetes bacteria on its surface.</title>
        <authorList>
            <person name="Treitli S.C."/>
            <person name="Kolisko M."/>
            <person name="Husnik F."/>
            <person name="Keeling P."/>
            <person name="Hampl V."/>
        </authorList>
    </citation>
    <scope>NUCLEOTIDE SEQUENCE</scope>
    <source>
        <strain evidence="1">STM</strain>
    </source>
</reference>
<protein>
    <recommendedName>
        <fullName evidence="2">Sialate O-acetylesterase domain-containing protein</fullName>
    </recommendedName>
</protein>
<dbReference type="EMBL" id="SNRY01005507">
    <property type="protein sequence ID" value="KAA6314786.1"/>
    <property type="molecule type" value="Genomic_DNA"/>
</dbReference>
<dbReference type="SUPFAM" id="SSF52266">
    <property type="entry name" value="SGNH hydrolase"/>
    <property type="match status" value="1"/>
</dbReference>
<evidence type="ECO:0000313" key="1">
    <source>
        <dbReference type="EMBL" id="KAA6314786.1"/>
    </source>
</evidence>